<dbReference type="Proteomes" id="UP000799439">
    <property type="component" value="Unassembled WGS sequence"/>
</dbReference>
<evidence type="ECO:0000256" key="7">
    <source>
        <dbReference type="ARBA" id="ARBA00022989"/>
    </source>
</evidence>
<keyword evidence="3" id="KW-0328">Glycosyltransferase</keyword>
<comment type="similarity">
    <text evidence="2">Belongs to the MNN1/MNT family.</text>
</comment>
<keyword evidence="9" id="KW-0325">Glycoprotein</keyword>
<evidence type="ECO:0000256" key="9">
    <source>
        <dbReference type="ARBA" id="ARBA00023180"/>
    </source>
</evidence>
<evidence type="ECO:0000256" key="1">
    <source>
        <dbReference type="ARBA" id="ARBA00004606"/>
    </source>
</evidence>
<dbReference type="PANTHER" id="PTHR31392">
    <property type="entry name" value="ALPHA-1,3-MANNOSYLTRANSFERASE MNN1-RELATED"/>
    <property type="match status" value="1"/>
</dbReference>
<comment type="subcellular location">
    <subcellularLocation>
        <location evidence="1">Membrane</location>
        <topology evidence="1">Single-pass type II membrane protein</topology>
    </subcellularLocation>
</comment>
<dbReference type="Pfam" id="PF11051">
    <property type="entry name" value="Mannosyl_trans3"/>
    <property type="match status" value="1"/>
</dbReference>
<protein>
    <submittedName>
        <fullName evidence="10">Glycosyltransferase family 71 protein</fullName>
    </submittedName>
</protein>
<dbReference type="SUPFAM" id="SSF53448">
    <property type="entry name" value="Nucleotide-diphospho-sugar transferases"/>
    <property type="match status" value="1"/>
</dbReference>
<dbReference type="InterPro" id="IPR029044">
    <property type="entry name" value="Nucleotide-diphossugar_trans"/>
</dbReference>
<dbReference type="GO" id="GO:0000033">
    <property type="term" value="F:alpha-1,3-mannosyltransferase activity"/>
    <property type="evidence" value="ECO:0007669"/>
    <property type="project" value="TreeGrafter"/>
</dbReference>
<dbReference type="EMBL" id="ML996088">
    <property type="protein sequence ID" value="KAF2151509.1"/>
    <property type="molecule type" value="Genomic_DNA"/>
</dbReference>
<evidence type="ECO:0000256" key="5">
    <source>
        <dbReference type="ARBA" id="ARBA00022692"/>
    </source>
</evidence>
<evidence type="ECO:0000256" key="3">
    <source>
        <dbReference type="ARBA" id="ARBA00022676"/>
    </source>
</evidence>
<reference evidence="10" key="1">
    <citation type="journal article" date="2020" name="Stud. Mycol.">
        <title>101 Dothideomycetes genomes: a test case for predicting lifestyles and emergence of pathogens.</title>
        <authorList>
            <person name="Haridas S."/>
            <person name="Albert R."/>
            <person name="Binder M."/>
            <person name="Bloem J."/>
            <person name="Labutti K."/>
            <person name="Salamov A."/>
            <person name="Andreopoulos B."/>
            <person name="Baker S."/>
            <person name="Barry K."/>
            <person name="Bills G."/>
            <person name="Bluhm B."/>
            <person name="Cannon C."/>
            <person name="Castanera R."/>
            <person name="Culley D."/>
            <person name="Daum C."/>
            <person name="Ezra D."/>
            <person name="Gonzalez J."/>
            <person name="Henrissat B."/>
            <person name="Kuo A."/>
            <person name="Liang C."/>
            <person name="Lipzen A."/>
            <person name="Lutzoni F."/>
            <person name="Magnuson J."/>
            <person name="Mondo S."/>
            <person name="Nolan M."/>
            <person name="Ohm R."/>
            <person name="Pangilinan J."/>
            <person name="Park H.-J."/>
            <person name="Ramirez L."/>
            <person name="Alfaro M."/>
            <person name="Sun H."/>
            <person name="Tritt A."/>
            <person name="Yoshinaga Y."/>
            <person name="Zwiers L.-H."/>
            <person name="Turgeon B."/>
            <person name="Goodwin S."/>
            <person name="Spatafora J."/>
            <person name="Crous P."/>
            <person name="Grigoriev I."/>
        </authorList>
    </citation>
    <scope>NUCLEOTIDE SEQUENCE</scope>
    <source>
        <strain evidence="10">CBS 260.36</strain>
    </source>
</reference>
<keyword evidence="6" id="KW-0735">Signal-anchor</keyword>
<sequence length="393" mass="44364">MKRSLASSADDAASYGTGWSRQIYIYQTCLKGNPFSPSELDSKTPIADLRCAFKSGPAGIVISCGDRTLRFAAHLISNWRLELGSTLPIQVVYAGDGDLSRKNREQLSRIAKSSLEFLDITTVFNDTILHLSTNWWAIKPFAVLASRFERVILLDADTVFLQQPEVLFSHGAFLNAGALLFHDRALRRYAYPDRNSWWRDQSKYASATLNKSLVWNEYHAEEADSGVLVVDKSRPDIFAGLLHIAWQNSHAVQEERTFQKSYAEKESWWLGFELAGANCQFEEHYGGIVGWEDQDAENKRVCSSVIAHVDEDMRLLWYSGSLLRDKQTPSKSSDAYVVPQQWMIDAQWQKAENRQSMSCMIGGDVIDLTQQELGILTRSIDKANNIDSAFGIE</sequence>
<evidence type="ECO:0000313" key="11">
    <source>
        <dbReference type="Proteomes" id="UP000799439"/>
    </source>
</evidence>
<accession>A0A9P4IYY4</accession>
<dbReference type="Gene3D" id="3.90.550.10">
    <property type="entry name" value="Spore Coat Polysaccharide Biosynthesis Protein SpsA, Chain A"/>
    <property type="match status" value="1"/>
</dbReference>
<evidence type="ECO:0000256" key="4">
    <source>
        <dbReference type="ARBA" id="ARBA00022679"/>
    </source>
</evidence>
<evidence type="ECO:0000256" key="6">
    <source>
        <dbReference type="ARBA" id="ARBA00022968"/>
    </source>
</evidence>
<dbReference type="OrthoDB" id="430354at2759"/>
<evidence type="ECO:0000256" key="2">
    <source>
        <dbReference type="ARBA" id="ARBA00009105"/>
    </source>
</evidence>
<evidence type="ECO:0000313" key="10">
    <source>
        <dbReference type="EMBL" id="KAF2151509.1"/>
    </source>
</evidence>
<gene>
    <name evidence="10" type="ORF">K461DRAFT_322744</name>
</gene>
<comment type="caution">
    <text evidence="10">The sequence shown here is derived from an EMBL/GenBank/DDBJ whole genome shotgun (WGS) entry which is preliminary data.</text>
</comment>
<keyword evidence="8" id="KW-0472">Membrane</keyword>
<dbReference type="GO" id="GO:0016020">
    <property type="term" value="C:membrane"/>
    <property type="evidence" value="ECO:0007669"/>
    <property type="project" value="UniProtKB-SubCell"/>
</dbReference>
<keyword evidence="4" id="KW-0808">Transferase</keyword>
<dbReference type="AlphaFoldDB" id="A0A9P4IYY4"/>
<proteinExistence type="inferred from homology"/>
<dbReference type="GO" id="GO:0006493">
    <property type="term" value="P:protein O-linked glycosylation"/>
    <property type="evidence" value="ECO:0007669"/>
    <property type="project" value="TreeGrafter"/>
</dbReference>
<dbReference type="GO" id="GO:0005794">
    <property type="term" value="C:Golgi apparatus"/>
    <property type="evidence" value="ECO:0007669"/>
    <property type="project" value="TreeGrafter"/>
</dbReference>
<keyword evidence="5" id="KW-0812">Transmembrane</keyword>
<dbReference type="InterPro" id="IPR022751">
    <property type="entry name" value="Alpha_mannosyltransferase"/>
</dbReference>
<dbReference type="PANTHER" id="PTHR31392:SF1">
    <property type="entry name" value="ALPHA-1,3-MANNOSYLTRANSFERASE MNN1-RELATED"/>
    <property type="match status" value="1"/>
</dbReference>
<organism evidence="10 11">
    <name type="scientific">Myriangium duriaei CBS 260.36</name>
    <dbReference type="NCBI Taxonomy" id="1168546"/>
    <lineage>
        <taxon>Eukaryota</taxon>
        <taxon>Fungi</taxon>
        <taxon>Dikarya</taxon>
        <taxon>Ascomycota</taxon>
        <taxon>Pezizomycotina</taxon>
        <taxon>Dothideomycetes</taxon>
        <taxon>Dothideomycetidae</taxon>
        <taxon>Myriangiales</taxon>
        <taxon>Myriangiaceae</taxon>
        <taxon>Myriangium</taxon>
    </lineage>
</organism>
<keyword evidence="7" id="KW-1133">Transmembrane helix</keyword>
<evidence type="ECO:0000256" key="8">
    <source>
        <dbReference type="ARBA" id="ARBA00023136"/>
    </source>
</evidence>
<keyword evidence="11" id="KW-1185">Reference proteome</keyword>
<name>A0A9P4IYY4_9PEZI</name>